<dbReference type="PROSITE" id="PS00107">
    <property type="entry name" value="PROTEIN_KINASE_ATP"/>
    <property type="match status" value="1"/>
</dbReference>
<name>A0A672SNP8_SINGR</name>
<feature type="coiled-coil region" evidence="12">
    <location>
        <begin position="800"/>
        <end position="834"/>
    </location>
</feature>
<feature type="compositionally biased region" description="Acidic residues" evidence="13">
    <location>
        <begin position="318"/>
        <end position="331"/>
    </location>
</feature>
<feature type="domain" description="Protein kinase" evidence="14">
    <location>
        <begin position="37"/>
        <end position="294"/>
    </location>
</feature>
<dbReference type="SUPFAM" id="SSF56112">
    <property type="entry name" value="Protein kinase-like (PK-like)"/>
    <property type="match status" value="1"/>
</dbReference>
<evidence type="ECO:0000256" key="3">
    <source>
        <dbReference type="ARBA" id="ARBA00022527"/>
    </source>
</evidence>
<feature type="binding site" evidence="11">
    <location>
        <position position="66"/>
    </location>
    <ligand>
        <name>ATP</name>
        <dbReference type="ChEBI" id="CHEBI:30616"/>
    </ligand>
</feature>
<keyword evidence="4" id="KW-0597">Phosphoprotein</keyword>
<dbReference type="InterPro" id="IPR051585">
    <property type="entry name" value="STE20_Ser/Thr_Kinases"/>
</dbReference>
<dbReference type="FunFam" id="3.30.200.20:FF:000120">
    <property type="entry name" value="STE20-like serine/threonine-protein kinase"/>
    <property type="match status" value="1"/>
</dbReference>
<feature type="coiled-coil region" evidence="12">
    <location>
        <begin position="614"/>
        <end position="641"/>
    </location>
</feature>
<evidence type="ECO:0000256" key="2">
    <source>
        <dbReference type="ARBA" id="ARBA00012513"/>
    </source>
</evidence>
<evidence type="ECO:0000256" key="11">
    <source>
        <dbReference type="PROSITE-ProRule" id="PRU10141"/>
    </source>
</evidence>
<dbReference type="Gene3D" id="3.30.200.20">
    <property type="entry name" value="Phosphorylase Kinase, domain 1"/>
    <property type="match status" value="1"/>
</dbReference>
<evidence type="ECO:0000256" key="10">
    <source>
        <dbReference type="ARBA" id="ARBA00048679"/>
    </source>
</evidence>
<keyword evidence="7" id="KW-0418">Kinase</keyword>
<dbReference type="FunFam" id="1.10.510.10:FF:000081">
    <property type="entry name" value="STE20-like serine/threonine-protein kinase"/>
    <property type="match status" value="1"/>
</dbReference>
<dbReference type="Ensembl" id="ENSSGRT00000109978.1">
    <property type="protein sequence ID" value="ENSSGRP00000103441.1"/>
    <property type="gene ID" value="ENSSGRG00000050824.1"/>
</dbReference>
<dbReference type="GO" id="GO:0005524">
    <property type="term" value="F:ATP binding"/>
    <property type="evidence" value="ECO:0007669"/>
    <property type="project" value="UniProtKB-UniRule"/>
</dbReference>
<evidence type="ECO:0000256" key="4">
    <source>
        <dbReference type="ARBA" id="ARBA00022553"/>
    </source>
</evidence>
<comment type="similarity">
    <text evidence="1">Belongs to the protein kinase superfamily. STE Ser/Thr protein kinase family. STE20 subfamily.</text>
</comment>
<dbReference type="AlphaFoldDB" id="A0A672SNP8"/>
<feature type="region of interest" description="Disordered" evidence="13">
    <location>
        <begin position="943"/>
        <end position="963"/>
    </location>
</feature>
<dbReference type="SMART" id="SM00220">
    <property type="entry name" value="S_TKc"/>
    <property type="match status" value="1"/>
</dbReference>
<evidence type="ECO:0000256" key="5">
    <source>
        <dbReference type="ARBA" id="ARBA00022679"/>
    </source>
</evidence>
<keyword evidence="16" id="KW-1185">Reference proteome</keyword>
<dbReference type="InterPro" id="IPR017441">
    <property type="entry name" value="Protein_kinase_ATP_BS"/>
</dbReference>
<evidence type="ECO:0000256" key="13">
    <source>
        <dbReference type="SAM" id="MobiDB-lite"/>
    </source>
</evidence>
<feature type="compositionally biased region" description="Polar residues" evidence="13">
    <location>
        <begin position="490"/>
        <end position="499"/>
    </location>
</feature>
<dbReference type="PROSITE" id="PS00108">
    <property type="entry name" value="PROTEIN_KINASE_ST"/>
    <property type="match status" value="1"/>
</dbReference>
<dbReference type="InterPro" id="IPR022165">
    <property type="entry name" value="PKK"/>
</dbReference>
<feature type="compositionally biased region" description="Basic and acidic residues" evidence="13">
    <location>
        <begin position="455"/>
        <end position="469"/>
    </location>
</feature>
<feature type="region of interest" description="Disordered" evidence="13">
    <location>
        <begin position="318"/>
        <end position="502"/>
    </location>
</feature>
<evidence type="ECO:0000256" key="9">
    <source>
        <dbReference type="ARBA" id="ARBA00047899"/>
    </source>
</evidence>
<comment type="catalytic activity">
    <reaction evidence="9">
        <text>L-threonyl-[protein] + ATP = O-phospho-L-threonyl-[protein] + ADP + H(+)</text>
        <dbReference type="Rhea" id="RHEA:46608"/>
        <dbReference type="Rhea" id="RHEA-COMP:11060"/>
        <dbReference type="Rhea" id="RHEA-COMP:11605"/>
        <dbReference type="ChEBI" id="CHEBI:15378"/>
        <dbReference type="ChEBI" id="CHEBI:30013"/>
        <dbReference type="ChEBI" id="CHEBI:30616"/>
        <dbReference type="ChEBI" id="CHEBI:61977"/>
        <dbReference type="ChEBI" id="CHEBI:456216"/>
        <dbReference type="EC" id="2.7.11.1"/>
    </reaction>
</comment>
<keyword evidence="8 11" id="KW-0067">ATP-binding</keyword>
<evidence type="ECO:0000259" key="14">
    <source>
        <dbReference type="PROSITE" id="PS50011"/>
    </source>
</evidence>
<dbReference type="EC" id="2.7.11.1" evidence="2"/>
<evidence type="ECO:0000256" key="1">
    <source>
        <dbReference type="ARBA" id="ARBA00008874"/>
    </source>
</evidence>
<dbReference type="Pfam" id="PF12474">
    <property type="entry name" value="PKK"/>
    <property type="match status" value="2"/>
</dbReference>
<dbReference type="PROSITE" id="PS50011">
    <property type="entry name" value="PROTEIN_KINASE_DOM"/>
    <property type="match status" value="1"/>
</dbReference>
<dbReference type="Gene3D" id="1.10.510.10">
    <property type="entry name" value="Transferase(Phosphotransferase) domain 1"/>
    <property type="match status" value="1"/>
</dbReference>
<keyword evidence="6 11" id="KW-0547">Nucleotide-binding</keyword>
<accession>A0A672SNP8</accession>
<evidence type="ECO:0000256" key="7">
    <source>
        <dbReference type="ARBA" id="ARBA00022777"/>
    </source>
</evidence>
<reference evidence="15" key="2">
    <citation type="submission" date="2025-09" db="UniProtKB">
        <authorList>
            <consortium name="Ensembl"/>
        </authorList>
    </citation>
    <scope>IDENTIFICATION</scope>
</reference>
<dbReference type="InterPro" id="IPR000719">
    <property type="entry name" value="Prot_kinase_dom"/>
</dbReference>
<evidence type="ECO:0000256" key="6">
    <source>
        <dbReference type="ARBA" id="ARBA00022741"/>
    </source>
</evidence>
<protein>
    <recommendedName>
        <fullName evidence="2">non-specific serine/threonine protein kinase</fullName>
        <ecNumber evidence="2">2.7.11.1</ecNumber>
    </recommendedName>
</protein>
<keyword evidence="5" id="KW-0808">Transferase</keyword>
<evidence type="ECO:0000256" key="12">
    <source>
        <dbReference type="SAM" id="Coils"/>
    </source>
</evidence>
<proteinExistence type="inferred from homology"/>
<reference evidence="15" key="1">
    <citation type="submission" date="2025-08" db="UniProtKB">
        <authorList>
            <consortium name="Ensembl"/>
        </authorList>
    </citation>
    <scope>IDENTIFICATION</scope>
</reference>
<feature type="compositionally biased region" description="Basic and acidic residues" evidence="13">
    <location>
        <begin position="386"/>
        <end position="401"/>
    </location>
</feature>
<dbReference type="Proteomes" id="UP000472262">
    <property type="component" value="Unassembled WGS sequence"/>
</dbReference>
<keyword evidence="3" id="KW-0723">Serine/threonine-protein kinase</keyword>
<dbReference type="PANTHER" id="PTHR46538:SF2">
    <property type="entry name" value="NON-SPECIFIC SERINE_THREONINE PROTEIN KINASE"/>
    <property type="match status" value="1"/>
</dbReference>
<sequence length="963" mass="112334">MAFAKFSKILRLPTIDVKKKTKQYEHVHRDVNPNDIWEIIGELGDGAFGKVYKAQNKETGALAAAKVIETKSEEELEDYMVEIDILASCNHQYIVKLLDAFFYDNKLVCLTLTEFCVYCWYLSELDRGLEEPQIRVVCKQMLEALQYLHSMKIIHRDLKAGNILLTLDGDIKLADFGVSAKNTKTLQRRDSFIGTPYWMAPEVVMCETMKDAPYDYKADIWSLGITLIELAQIEPPHHELNPMRVLLKIAKSEPPTLQQPAKWSMEFNDFLKKALDRNPETRPTTAQLLDHPFVSSVKTNRPLRELVAEAKAEVMEEIEDNHEEGEDEDPADLSSVRAPIKDPSETSETSLYGDHRHNEAPMELEEEPRTSVSTETPLKEQEDDLSDRFPEEDHDKPESEASGKTSSSDSGIEDGKSTPTSEEDAKAVESTEPELPLLRTAEPSESSESSSVAPEKLEEPEKEDAHSAREMPSQQPHAMLNQTESKEPSNRMSEMSDMSSLAGEDVESLLPLANDRLSKRYSDVTSENMDISLNLSSDMSVNKDLGTISLRDSKKTLKRTRKFLVDGVELSVTTSKIITDDEKKDEEMRFLRRQELRDLRLLQKEQHRAQALLNLKLKEQREQMQRRLDQEMNAKKKYYDTELETLEKQQKQSIERMETEHTVRLRDEGKRIRAEQDKAFSKFLDQMKHRKKEVKQEVEKMPRSQRKDSMKIKMNNFLQMKSDEEDKFLADQRDFLDSTLKSIIAQNKREISETERQCLIKKQNLLREREATVWDLEEKSLHERHQLLKQQLKDQYFLQRHQLLKKHEKEQEQMQCYNQRMIELHKARQQQEKNRLPKIQRSEAKTRMAMFKKSLRIHSSGSSAEDREKTKQFSRLEEKRQKAERLHQLQKHENQMKERISECEGNARELQQLQNEKCHLLIENETQRLKAVDEQHNQQLKEWREHLKPRKKSSVSHDLQKSV</sequence>
<evidence type="ECO:0000313" key="15">
    <source>
        <dbReference type="Ensembl" id="ENSSGRP00000103441.1"/>
    </source>
</evidence>
<feature type="region of interest" description="Disordered" evidence="13">
    <location>
        <begin position="854"/>
        <end position="897"/>
    </location>
</feature>
<evidence type="ECO:0000313" key="16">
    <source>
        <dbReference type="Proteomes" id="UP000472262"/>
    </source>
</evidence>
<dbReference type="GO" id="GO:0004674">
    <property type="term" value="F:protein serine/threonine kinase activity"/>
    <property type="evidence" value="ECO:0007669"/>
    <property type="project" value="UniProtKB-KW"/>
</dbReference>
<feature type="compositionally biased region" description="Basic and acidic residues" evidence="13">
    <location>
        <begin position="864"/>
        <end position="897"/>
    </location>
</feature>
<comment type="catalytic activity">
    <reaction evidence="10">
        <text>L-seryl-[protein] + ATP = O-phospho-L-seryl-[protein] + ADP + H(+)</text>
        <dbReference type="Rhea" id="RHEA:17989"/>
        <dbReference type="Rhea" id="RHEA-COMP:9863"/>
        <dbReference type="Rhea" id="RHEA-COMP:11604"/>
        <dbReference type="ChEBI" id="CHEBI:15378"/>
        <dbReference type="ChEBI" id="CHEBI:29999"/>
        <dbReference type="ChEBI" id="CHEBI:30616"/>
        <dbReference type="ChEBI" id="CHEBI:83421"/>
        <dbReference type="ChEBI" id="CHEBI:456216"/>
        <dbReference type="EC" id="2.7.11.1"/>
    </reaction>
</comment>
<evidence type="ECO:0000256" key="8">
    <source>
        <dbReference type="ARBA" id="ARBA00022840"/>
    </source>
</evidence>
<feature type="compositionally biased region" description="Polar residues" evidence="13">
    <location>
        <begin position="472"/>
        <end position="483"/>
    </location>
</feature>
<dbReference type="InterPro" id="IPR011009">
    <property type="entry name" value="Kinase-like_dom_sf"/>
</dbReference>
<dbReference type="PANTHER" id="PTHR46538">
    <property type="entry name" value="PROTEIN KINASE DOMAIN-CONTAINING PROTEIN"/>
    <property type="match status" value="1"/>
</dbReference>
<organism evidence="15 16">
    <name type="scientific">Sinocyclocheilus grahami</name>
    <name type="common">Dianchi golden-line fish</name>
    <name type="synonym">Barbus grahami</name>
    <dbReference type="NCBI Taxonomy" id="75366"/>
    <lineage>
        <taxon>Eukaryota</taxon>
        <taxon>Metazoa</taxon>
        <taxon>Chordata</taxon>
        <taxon>Craniata</taxon>
        <taxon>Vertebrata</taxon>
        <taxon>Euteleostomi</taxon>
        <taxon>Actinopterygii</taxon>
        <taxon>Neopterygii</taxon>
        <taxon>Teleostei</taxon>
        <taxon>Ostariophysi</taxon>
        <taxon>Cypriniformes</taxon>
        <taxon>Cyprinidae</taxon>
        <taxon>Cyprininae</taxon>
        <taxon>Sinocyclocheilus</taxon>
    </lineage>
</organism>
<dbReference type="InterPro" id="IPR008271">
    <property type="entry name" value="Ser/Thr_kinase_AS"/>
</dbReference>
<gene>
    <name evidence="15" type="primary">stk10</name>
</gene>
<dbReference type="Pfam" id="PF00069">
    <property type="entry name" value="Pkinase"/>
    <property type="match status" value="1"/>
</dbReference>
<keyword evidence="12" id="KW-0175">Coiled coil</keyword>